<name>A0A4C1VML0_EUMVA</name>
<sequence length="128" mass="14243">MRARHSPQYILYQRSAADIPMCEHYKGPCIYLGLNNTSAARRGRTATHSADRSAAGCGTRTKRRSIPNLVSYDLFEHLSGSPISARHVRRGRGFYTIKRPHDGRRPCNEPFRARCASPRAPATPAGAH</sequence>
<evidence type="ECO:0000313" key="2">
    <source>
        <dbReference type="EMBL" id="GBP40348.1"/>
    </source>
</evidence>
<feature type="region of interest" description="Disordered" evidence="1">
    <location>
        <begin position="96"/>
        <end position="128"/>
    </location>
</feature>
<keyword evidence="3" id="KW-1185">Reference proteome</keyword>
<organism evidence="2 3">
    <name type="scientific">Eumeta variegata</name>
    <name type="common">Bagworm moth</name>
    <name type="synonym">Eumeta japonica</name>
    <dbReference type="NCBI Taxonomy" id="151549"/>
    <lineage>
        <taxon>Eukaryota</taxon>
        <taxon>Metazoa</taxon>
        <taxon>Ecdysozoa</taxon>
        <taxon>Arthropoda</taxon>
        <taxon>Hexapoda</taxon>
        <taxon>Insecta</taxon>
        <taxon>Pterygota</taxon>
        <taxon>Neoptera</taxon>
        <taxon>Endopterygota</taxon>
        <taxon>Lepidoptera</taxon>
        <taxon>Glossata</taxon>
        <taxon>Ditrysia</taxon>
        <taxon>Tineoidea</taxon>
        <taxon>Psychidae</taxon>
        <taxon>Oiketicinae</taxon>
        <taxon>Eumeta</taxon>
    </lineage>
</organism>
<dbReference type="EMBL" id="BGZK01000380">
    <property type="protein sequence ID" value="GBP40348.1"/>
    <property type="molecule type" value="Genomic_DNA"/>
</dbReference>
<protein>
    <submittedName>
        <fullName evidence="2">Uncharacterized protein</fullName>
    </submittedName>
</protein>
<proteinExistence type="predicted"/>
<accession>A0A4C1VML0</accession>
<gene>
    <name evidence="2" type="ORF">EVAR_86494_1</name>
</gene>
<dbReference type="AlphaFoldDB" id="A0A4C1VML0"/>
<dbReference type="Proteomes" id="UP000299102">
    <property type="component" value="Unassembled WGS sequence"/>
</dbReference>
<reference evidence="2 3" key="1">
    <citation type="journal article" date="2019" name="Commun. Biol.">
        <title>The bagworm genome reveals a unique fibroin gene that provides high tensile strength.</title>
        <authorList>
            <person name="Kono N."/>
            <person name="Nakamura H."/>
            <person name="Ohtoshi R."/>
            <person name="Tomita M."/>
            <person name="Numata K."/>
            <person name="Arakawa K."/>
        </authorList>
    </citation>
    <scope>NUCLEOTIDE SEQUENCE [LARGE SCALE GENOMIC DNA]</scope>
</reference>
<evidence type="ECO:0000256" key="1">
    <source>
        <dbReference type="SAM" id="MobiDB-lite"/>
    </source>
</evidence>
<comment type="caution">
    <text evidence="2">The sequence shown here is derived from an EMBL/GenBank/DDBJ whole genome shotgun (WGS) entry which is preliminary data.</text>
</comment>
<evidence type="ECO:0000313" key="3">
    <source>
        <dbReference type="Proteomes" id="UP000299102"/>
    </source>
</evidence>